<dbReference type="Proteomes" id="UP001159659">
    <property type="component" value="Unassembled WGS sequence"/>
</dbReference>
<feature type="coiled-coil region" evidence="1">
    <location>
        <begin position="258"/>
        <end position="292"/>
    </location>
</feature>
<evidence type="ECO:0000313" key="3">
    <source>
        <dbReference type="EMBL" id="CAH0485184.1"/>
    </source>
</evidence>
<dbReference type="Proteomes" id="UP001157938">
    <property type="component" value="Unassembled WGS sequence"/>
</dbReference>
<evidence type="ECO:0000313" key="5">
    <source>
        <dbReference type="Proteomes" id="UP001157938"/>
    </source>
</evidence>
<gene>
    <name evidence="3" type="ORF">PFR001_LOCUS899</name>
    <name evidence="4" type="ORF">PFR002_LOCUS3059</name>
</gene>
<comment type="caution">
    <text evidence="4">The sequence shown here is derived from an EMBL/GenBank/DDBJ whole genome shotgun (WGS) entry which is preliminary data.</text>
</comment>
<evidence type="ECO:0000256" key="2">
    <source>
        <dbReference type="SAM" id="MobiDB-lite"/>
    </source>
</evidence>
<evidence type="ECO:0008006" key="7">
    <source>
        <dbReference type="Google" id="ProtNLM"/>
    </source>
</evidence>
<feature type="compositionally biased region" description="Polar residues" evidence="2">
    <location>
        <begin position="80"/>
        <end position="91"/>
    </location>
</feature>
<evidence type="ECO:0000313" key="4">
    <source>
        <dbReference type="EMBL" id="CAI5715231.1"/>
    </source>
</evidence>
<dbReference type="EMBL" id="CAKLBC010000187">
    <property type="protein sequence ID" value="CAH0485184.1"/>
    <property type="molecule type" value="Genomic_DNA"/>
</dbReference>
<accession>A0AAV0T9H8</accession>
<protein>
    <recommendedName>
        <fullName evidence="7">BZIP domain-containing protein</fullName>
    </recommendedName>
</protein>
<feature type="compositionally biased region" description="Basic and acidic residues" evidence="2">
    <location>
        <begin position="65"/>
        <end position="79"/>
    </location>
</feature>
<reference evidence="4" key="2">
    <citation type="submission" date="2022-12" db="EMBL/GenBank/DDBJ databases">
        <authorList>
            <person name="Webb A."/>
        </authorList>
    </citation>
    <scope>NUCLEOTIDE SEQUENCE</scope>
    <source>
        <strain evidence="4">Pf2</strain>
    </source>
</reference>
<evidence type="ECO:0000313" key="6">
    <source>
        <dbReference type="Proteomes" id="UP001159659"/>
    </source>
</evidence>
<feature type="region of interest" description="Disordered" evidence="2">
    <location>
        <begin position="65"/>
        <end position="91"/>
    </location>
</feature>
<keyword evidence="5" id="KW-1185">Reference proteome</keyword>
<name>A0AAV0T9H8_9STRA</name>
<dbReference type="AlphaFoldDB" id="A0AAV0T9H8"/>
<keyword evidence="1" id="KW-0175">Coiled coil</keyword>
<dbReference type="EMBL" id="CANTFK010000366">
    <property type="protein sequence ID" value="CAI5715231.1"/>
    <property type="molecule type" value="Genomic_DNA"/>
</dbReference>
<proteinExistence type="predicted"/>
<organism evidence="4 6">
    <name type="scientific">Peronospora farinosa</name>
    <dbReference type="NCBI Taxonomy" id="134698"/>
    <lineage>
        <taxon>Eukaryota</taxon>
        <taxon>Sar</taxon>
        <taxon>Stramenopiles</taxon>
        <taxon>Oomycota</taxon>
        <taxon>Peronosporomycetes</taxon>
        <taxon>Peronosporales</taxon>
        <taxon>Peronosporaceae</taxon>
        <taxon>Peronospora</taxon>
    </lineage>
</organism>
<reference evidence="3 5" key="1">
    <citation type="submission" date="2021-11" db="EMBL/GenBank/DDBJ databases">
        <authorList>
            <person name="Islam A."/>
            <person name="Islam S."/>
            <person name="Flora M.S."/>
            <person name="Rahman M."/>
            <person name="Ziaur R.M."/>
            <person name="Epstein J.H."/>
            <person name="Hassan M."/>
            <person name="Klassen M."/>
            <person name="Woodard K."/>
            <person name="Webb A."/>
            <person name="Webby R.J."/>
            <person name="El Zowalaty M.E."/>
        </authorList>
    </citation>
    <scope>NUCLEOTIDE SEQUENCE [LARGE SCALE GENOMIC DNA]</scope>
    <source>
        <strain evidence="3">Pf1</strain>
    </source>
</reference>
<evidence type="ECO:0000256" key="1">
    <source>
        <dbReference type="SAM" id="Coils"/>
    </source>
</evidence>
<sequence length="302" mass="34602">MAYRKPYDLYDSILSDQAMMEEVLELLGSDSTSTGHEKKLTATFNNNRDAVCNEVANENELLGWDEEKYPRKQEQDLPRDQTQSTMESLMPSTPMHLTEAASKSPSLLPQQFFHGAVPQPFSAEPCFVNFTAAPESRQSLRAPVQENMIVRETVTADPIPISPPASILHHTLQDSQPLSKSATLVTHLNSESNVLPTGQRIRVINPDEFEELRRKVQMQTASRRYRKRKKEAARYKKMHVQELQKELSRLQYMEAQTKQYQQRSVESLQQELKMHQAEVADLSGKIEDATRKELDWIAHLPL</sequence>